<evidence type="ECO:0000313" key="2">
    <source>
        <dbReference type="Proteomes" id="UP000233375"/>
    </source>
</evidence>
<dbReference type="AlphaFoldDB" id="A0A2N0Z893"/>
<name>A0A2N0Z893_9BACI</name>
<comment type="caution">
    <text evidence="1">The sequence shown here is derived from an EMBL/GenBank/DDBJ whole genome shotgun (WGS) entry which is preliminary data.</text>
</comment>
<dbReference type="Proteomes" id="UP000233375">
    <property type="component" value="Unassembled WGS sequence"/>
</dbReference>
<gene>
    <name evidence="1" type="ORF">CWS01_00425</name>
</gene>
<accession>A0A2N0Z893</accession>
<proteinExistence type="predicted"/>
<keyword evidence="2" id="KW-1185">Reference proteome</keyword>
<dbReference type="EMBL" id="PISE01000001">
    <property type="protein sequence ID" value="PKG25729.1"/>
    <property type="molecule type" value="Genomic_DNA"/>
</dbReference>
<dbReference type="RefSeq" id="WP_101175012.1">
    <property type="nucleotide sequence ID" value="NZ_PISE01000001.1"/>
</dbReference>
<reference evidence="1 2" key="1">
    <citation type="journal article" date="2003" name="Int. J. Syst. Evol. Microbiol.">
        <title>Bacillus nealsonii sp. nov., isolated from a spacecraft-assembly facility, whose spores are gamma-radiation resistant.</title>
        <authorList>
            <person name="Venkateswaran K."/>
            <person name="Kempf M."/>
            <person name="Chen F."/>
            <person name="Satomi M."/>
            <person name="Nicholson W."/>
            <person name="Kern R."/>
        </authorList>
    </citation>
    <scope>NUCLEOTIDE SEQUENCE [LARGE SCALE GENOMIC DNA]</scope>
    <source>
        <strain evidence="1 2">FO-92</strain>
    </source>
</reference>
<organism evidence="1 2">
    <name type="scientific">Niallia nealsonii</name>
    <dbReference type="NCBI Taxonomy" id="115979"/>
    <lineage>
        <taxon>Bacteria</taxon>
        <taxon>Bacillati</taxon>
        <taxon>Bacillota</taxon>
        <taxon>Bacilli</taxon>
        <taxon>Bacillales</taxon>
        <taxon>Bacillaceae</taxon>
        <taxon>Niallia</taxon>
    </lineage>
</organism>
<sequence length="62" mass="7295">MPKIFSILLIGLSGYYLIKKRYRILNTVLRSRLLRKYLIKFAMNLPGLRNQMMSTVFSKPTS</sequence>
<evidence type="ECO:0000313" key="1">
    <source>
        <dbReference type="EMBL" id="PKG25729.1"/>
    </source>
</evidence>
<protein>
    <submittedName>
        <fullName evidence="1">Uncharacterized protein</fullName>
    </submittedName>
</protein>
<dbReference type="OrthoDB" id="2696719at2"/>